<comment type="caution">
    <text evidence="3">The sequence shown here is derived from an EMBL/GenBank/DDBJ whole genome shotgun (WGS) entry which is preliminary data.</text>
</comment>
<gene>
    <name evidence="3" type="primary">pfd-6</name>
    <name evidence="3" type="ORF">SDJN03_11024</name>
</gene>
<name>A0AAV6NC14_9ROSI</name>
<dbReference type="InterPro" id="IPR002777">
    <property type="entry name" value="PFD_beta-like"/>
</dbReference>
<feature type="non-terminal residue" evidence="3">
    <location>
        <position position="1"/>
    </location>
</feature>
<protein>
    <submittedName>
        <fullName evidence="3">Prefoldin subunit 6</fullName>
    </submittedName>
</protein>
<dbReference type="EMBL" id="JAGKQH010000007">
    <property type="protein sequence ID" value="KAG6594471.1"/>
    <property type="molecule type" value="Genomic_DNA"/>
</dbReference>
<evidence type="ECO:0000313" key="4">
    <source>
        <dbReference type="Proteomes" id="UP000685013"/>
    </source>
</evidence>
<organism evidence="3 4">
    <name type="scientific">Cucurbita argyrosperma subsp. sororia</name>
    <dbReference type="NCBI Taxonomy" id="37648"/>
    <lineage>
        <taxon>Eukaryota</taxon>
        <taxon>Viridiplantae</taxon>
        <taxon>Streptophyta</taxon>
        <taxon>Embryophyta</taxon>
        <taxon>Tracheophyta</taxon>
        <taxon>Spermatophyta</taxon>
        <taxon>Magnoliopsida</taxon>
        <taxon>eudicotyledons</taxon>
        <taxon>Gunneridae</taxon>
        <taxon>Pentapetalae</taxon>
        <taxon>rosids</taxon>
        <taxon>fabids</taxon>
        <taxon>Cucurbitales</taxon>
        <taxon>Cucurbitaceae</taxon>
        <taxon>Cucurbiteae</taxon>
        <taxon>Cucurbita</taxon>
    </lineage>
</organism>
<dbReference type="GO" id="GO:0051087">
    <property type="term" value="F:protein-folding chaperone binding"/>
    <property type="evidence" value="ECO:0007669"/>
    <property type="project" value="TreeGrafter"/>
</dbReference>
<comment type="similarity">
    <text evidence="1">Belongs to the prefoldin subunit beta family.</text>
</comment>
<dbReference type="PANTHER" id="PTHR21431">
    <property type="entry name" value="PREFOLDIN SUBUNIT 6"/>
    <property type="match status" value="1"/>
</dbReference>
<dbReference type="Pfam" id="PF01920">
    <property type="entry name" value="Prefoldin_2"/>
    <property type="match status" value="1"/>
</dbReference>
<sequence>MSFFSTIKELLCDLKMKAEISESFRKASIELDLLKEDSIVYKLVGPILVRQDPAEPNANVRKRVGYLTAEWYVSVSVLFSMS</sequence>
<proteinExistence type="inferred from homology"/>
<evidence type="ECO:0000313" key="3">
    <source>
        <dbReference type="EMBL" id="KAG6594471.1"/>
    </source>
</evidence>
<dbReference type="GO" id="GO:0051131">
    <property type="term" value="P:chaperone-mediated protein complex assembly"/>
    <property type="evidence" value="ECO:0007669"/>
    <property type="project" value="TreeGrafter"/>
</dbReference>
<dbReference type="GO" id="GO:0006457">
    <property type="term" value="P:protein folding"/>
    <property type="evidence" value="ECO:0007669"/>
    <property type="project" value="InterPro"/>
</dbReference>
<keyword evidence="4" id="KW-1185">Reference proteome</keyword>
<dbReference type="Proteomes" id="UP000685013">
    <property type="component" value="Chromosome 7"/>
</dbReference>
<dbReference type="GO" id="GO:0016272">
    <property type="term" value="C:prefoldin complex"/>
    <property type="evidence" value="ECO:0007669"/>
    <property type="project" value="InterPro"/>
</dbReference>
<accession>A0AAV6NC14</accession>
<keyword evidence="2" id="KW-0143">Chaperone</keyword>
<dbReference type="GO" id="GO:0005737">
    <property type="term" value="C:cytoplasm"/>
    <property type="evidence" value="ECO:0007669"/>
    <property type="project" value="TreeGrafter"/>
</dbReference>
<evidence type="ECO:0000256" key="1">
    <source>
        <dbReference type="ARBA" id="ARBA00008045"/>
    </source>
</evidence>
<dbReference type="GO" id="GO:0051082">
    <property type="term" value="F:unfolded protein binding"/>
    <property type="evidence" value="ECO:0007669"/>
    <property type="project" value="InterPro"/>
</dbReference>
<dbReference type="AlphaFoldDB" id="A0AAV6NC14"/>
<reference evidence="3 4" key="1">
    <citation type="journal article" date="2021" name="Hortic Res">
        <title>The domestication of Cucurbita argyrosperma as revealed by the genome of its wild relative.</title>
        <authorList>
            <person name="Barrera-Redondo J."/>
            <person name="Sanchez-de la Vega G."/>
            <person name="Aguirre-Liguori J.A."/>
            <person name="Castellanos-Morales G."/>
            <person name="Gutierrez-Guerrero Y.T."/>
            <person name="Aguirre-Dugua X."/>
            <person name="Aguirre-Planter E."/>
            <person name="Tenaillon M.I."/>
            <person name="Lira-Saade R."/>
            <person name="Eguiarte L.E."/>
        </authorList>
    </citation>
    <scope>NUCLEOTIDE SEQUENCE [LARGE SCALE GENOMIC DNA]</scope>
    <source>
        <strain evidence="3">JBR-2021</strain>
    </source>
</reference>
<dbReference type="PANTHER" id="PTHR21431:SF0">
    <property type="entry name" value="PREFOLDIN SUBUNIT 6"/>
    <property type="match status" value="1"/>
</dbReference>
<evidence type="ECO:0000256" key="2">
    <source>
        <dbReference type="ARBA" id="ARBA00023186"/>
    </source>
</evidence>